<feature type="compositionally biased region" description="Low complexity" evidence="1">
    <location>
        <begin position="36"/>
        <end position="49"/>
    </location>
</feature>
<feature type="compositionally biased region" description="Acidic residues" evidence="1">
    <location>
        <begin position="20"/>
        <end position="30"/>
    </location>
</feature>
<evidence type="ECO:0000313" key="3">
    <source>
        <dbReference type="Proteomes" id="UP000230423"/>
    </source>
</evidence>
<protein>
    <submittedName>
        <fullName evidence="2">Uncharacterized protein</fullName>
    </submittedName>
</protein>
<proteinExistence type="predicted"/>
<reference evidence="2 3" key="1">
    <citation type="submission" date="2015-09" db="EMBL/GenBank/DDBJ databases">
        <title>Draft genome of the parasitic nematode Teladorsagia circumcincta isolate WARC Sus (inbred).</title>
        <authorList>
            <person name="Mitreva M."/>
        </authorList>
    </citation>
    <scope>NUCLEOTIDE SEQUENCE [LARGE SCALE GENOMIC DNA]</scope>
    <source>
        <strain evidence="2 3">S</strain>
    </source>
</reference>
<dbReference type="EMBL" id="KZ348855">
    <property type="protein sequence ID" value="PIO65632.1"/>
    <property type="molecule type" value="Genomic_DNA"/>
</dbReference>
<feature type="compositionally biased region" description="Basic and acidic residues" evidence="1">
    <location>
        <begin position="51"/>
        <end position="68"/>
    </location>
</feature>
<feature type="compositionally biased region" description="Polar residues" evidence="1">
    <location>
        <begin position="1"/>
        <end position="15"/>
    </location>
</feature>
<gene>
    <name evidence="2" type="ORF">TELCIR_12684</name>
</gene>
<keyword evidence="3" id="KW-1185">Reference proteome</keyword>
<feature type="region of interest" description="Disordered" evidence="1">
    <location>
        <begin position="1"/>
        <end position="92"/>
    </location>
</feature>
<evidence type="ECO:0000256" key="1">
    <source>
        <dbReference type="SAM" id="MobiDB-lite"/>
    </source>
</evidence>
<sequence length="92" mass="10314">MKTAKNSSKNRSRSPPCNVELEETPPDFDAELVNLSTTKTSRLSSTSSSEEATKYARVSEGRRLRTVDKLSPGRTEDVTNTRKRPSTTRVQR</sequence>
<organism evidence="2 3">
    <name type="scientific">Teladorsagia circumcincta</name>
    <name type="common">Brown stomach worm</name>
    <name type="synonym">Ostertagia circumcincta</name>
    <dbReference type="NCBI Taxonomy" id="45464"/>
    <lineage>
        <taxon>Eukaryota</taxon>
        <taxon>Metazoa</taxon>
        <taxon>Ecdysozoa</taxon>
        <taxon>Nematoda</taxon>
        <taxon>Chromadorea</taxon>
        <taxon>Rhabditida</taxon>
        <taxon>Rhabditina</taxon>
        <taxon>Rhabditomorpha</taxon>
        <taxon>Strongyloidea</taxon>
        <taxon>Trichostrongylidae</taxon>
        <taxon>Teladorsagia</taxon>
    </lineage>
</organism>
<accession>A0A2G9U7G4</accession>
<name>A0A2G9U7G4_TELCI</name>
<feature type="compositionally biased region" description="Basic residues" evidence="1">
    <location>
        <begin position="81"/>
        <end position="92"/>
    </location>
</feature>
<dbReference type="AlphaFoldDB" id="A0A2G9U7G4"/>
<evidence type="ECO:0000313" key="2">
    <source>
        <dbReference type="EMBL" id="PIO65632.1"/>
    </source>
</evidence>
<dbReference type="Proteomes" id="UP000230423">
    <property type="component" value="Unassembled WGS sequence"/>
</dbReference>